<dbReference type="STRING" id="1114924.SAMN05216258_11457"/>
<protein>
    <submittedName>
        <fullName evidence="2">Regulatory protein, Fis family</fullName>
    </submittedName>
</protein>
<dbReference type="InterPro" id="IPR002197">
    <property type="entry name" value="HTH_Fis"/>
</dbReference>
<gene>
    <name evidence="2" type="ORF">SAMN05216258_11457</name>
</gene>
<sequence>MRTRFGTGESDASAADVRLRLVGTDGHVRPLEEIESETIRFAINRYGGNLSEAARRLGIGRSTLYRRLGGDG</sequence>
<dbReference type="AlphaFoldDB" id="A0A1I3NSB2"/>
<dbReference type="RefSeq" id="WP_092865194.1">
    <property type="nucleotide sequence ID" value="NZ_FOQH01000014.1"/>
</dbReference>
<dbReference type="GO" id="GO:0043565">
    <property type="term" value="F:sequence-specific DNA binding"/>
    <property type="evidence" value="ECO:0007669"/>
    <property type="project" value="InterPro"/>
</dbReference>
<dbReference type="Gene3D" id="1.10.10.60">
    <property type="entry name" value="Homeodomain-like"/>
    <property type="match status" value="1"/>
</dbReference>
<keyword evidence="3" id="KW-1185">Reference proteome</keyword>
<dbReference type="EMBL" id="FOQH01000014">
    <property type="protein sequence ID" value="SFJ12198.1"/>
    <property type="molecule type" value="Genomic_DNA"/>
</dbReference>
<dbReference type="PRINTS" id="PR01590">
    <property type="entry name" value="HTHFIS"/>
</dbReference>
<dbReference type="InterPro" id="IPR009057">
    <property type="entry name" value="Homeodomain-like_sf"/>
</dbReference>
<dbReference type="OrthoDB" id="9805953at2"/>
<evidence type="ECO:0000313" key="2">
    <source>
        <dbReference type="EMBL" id="SFJ12198.1"/>
    </source>
</evidence>
<accession>A0A1I3NSB2</accession>
<organism evidence="2 3">
    <name type="scientific">Albimonas pacifica</name>
    <dbReference type="NCBI Taxonomy" id="1114924"/>
    <lineage>
        <taxon>Bacteria</taxon>
        <taxon>Pseudomonadati</taxon>
        <taxon>Pseudomonadota</taxon>
        <taxon>Alphaproteobacteria</taxon>
        <taxon>Rhodobacterales</taxon>
        <taxon>Paracoccaceae</taxon>
        <taxon>Albimonas</taxon>
    </lineage>
</organism>
<reference evidence="2 3" key="1">
    <citation type="submission" date="2016-10" db="EMBL/GenBank/DDBJ databases">
        <authorList>
            <person name="de Groot N.N."/>
        </authorList>
    </citation>
    <scope>NUCLEOTIDE SEQUENCE [LARGE SCALE GENOMIC DNA]</scope>
    <source>
        <strain evidence="2 3">CGMCC 1.11030</strain>
    </source>
</reference>
<dbReference type="Pfam" id="PF02954">
    <property type="entry name" value="HTH_8"/>
    <property type="match status" value="1"/>
</dbReference>
<dbReference type="SUPFAM" id="SSF46689">
    <property type="entry name" value="Homeodomain-like"/>
    <property type="match status" value="1"/>
</dbReference>
<dbReference type="Proteomes" id="UP000199377">
    <property type="component" value="Unassembled WGS sequence"/>
</dbReference>
<proteinExistence type="predicted"/>
<name>A0A1I3NSB2_9RHOB</name>
<evidence type="ECO:0000313" key="3">
    <source>
        <dbReference type="Proteomes" id="UP000199377"/>
    </source>
</evidence>
<evidence type="ECO:0000259" key="1">
    <source>
        <dbReference type="Pfam" id="PF02954"/>
    </source>
</evidence>
<feature type="domain" description="DNA binding HTH" evidence="1">
    <location>
        <begin position="31"/>
        <end position="68"/>
    </location>
</feature>